<feature type="region of interest" description="Disordered" evidence="2">
    <location>
        <begin position="2926"/>
        <end position="2973"/>
    </location>
</feature>
<protein>
    <recommendedName>
        <fullName evidence="1">ATP-dependent DNA helicase</fullName>
        <ecNumber evidence="1">5.6.2.3</ecNumber>
    </recommendedName>
</protein>
<dbReference type="PANTHER" id="PTHR10492">
    <property type="match status" value="1"/>
</dbReference>
<dbReference type="SUPFAM" id="SSF52540">
    <property type="entry name" value="P-loop containing nucleoside triphosphate hydrolases"/>
    <property type="match status" value="2"/>
</dbReference>
<dbReference type="InterPro" id="IPR043472">
    <property type="entry name" value="Macro_dom-like"/>
</dbReference>
<dbReference type="EMBL" id="JBICBT010001317">
    <property type="protein sequence ID" value="KAL3073492.1"/>
    <property type="molecule type" value="Genomic_DNA"/>
</dbReference>
<feature type="region of interest" description="Disordered" evidence="2">
    <location>
        <begin position="980"/>
        <end position="1017"/>
    </location>
</feature>
<feature type="region of interest" description="Disordered" evidence="2">
    <location>
        <begin position="787"/>
        <end position="821"/>
    </location>
</feature>
<dbReference type="GO" id="GO:0005524">
    <property type="term" value="F:ATP binding"/>
    <property type="evidence" value="ECO:0007669"/>
    <property type="project" value="UniProtKB-KW"/>
</dbReference>
<feature type="region of interest" description="Disordered" evidence="2">
    <location>
        <begin position="876"/>
        <end position="925"/>
    </location>
</feature>
<feature type="compositionally biased region" description="Polar residues" evidence="2">
    <location>
        <begin position="2963"/>
        <end position="2973"/>
    </location>
</feature>
<reference evidence="6 7" key="1">
    <citation type="submission" date="2024-10" db="EMBL/GenBank/DDBJ databases">
        <authorList>
            <person name="Kim D."/>
        </authorList>
    </citation>
    <scope>NUCLEOTIDE SEQUENCE [LARGE SCALE GENOMIC DNA]</scope>
    <source>
        <strain evidence="6">BH-2024</strain>
    </source>
</reference>
<dbReference type="GO" id="GO:0016787">
    <property type="term" value="F:hydrolase activity"/>
    <property type="evidence" value="ECO:0007669"/>
    <property type="project" value="UniProtKB-KW"/>
</dbReference>
<keyword evidence="7" id="KW-1185">Reference proteome</keyword>
<dbReference type="Gene3D" id="3.90.70.80">
    <property type="match status" value="1"/>
</dbReference>
<dbReference type="Gene3D" id="3.40.50.300">
    <property type="entry name" value="P-loop containing nucleotide triphosphate hydrolases"/>
    <property type="match status" value="1"/>
</dbReference>
<dbReference type="SUPFAM" id="SSF52949">
    <property type="entry name" value="Macro domain-like"/>
    <property type="match status" value="1"/>
</dbReference>
<dbReference type="EC" id="5.6.2.3" evidence="1"/>
<feature type="compositionally biased region" description="Polar residues" evidence="2">
    <location>
        <begin position="787"/>
        <end position="798"/>
    </location>
</feature>
<dbReference type="InterPro" id="IPR002589">
    <property type="entry name" value="Macro_dom"/>
</dbReference>
<dbReference type="Pfam" id="PF14214">
    <property type="entry name" value="Helitron_like_N"/>
    <property type="match status" value="1"/>
</dbReference>
<feature type="signal peptide" evidence="3">
    <location>
        <begin position="1"/>
        <end position="18"/>
    </location>
</feature>
<feature type="compositionally biased region" description="Basic and acidic residues" evidence="2">
    <location>
        <begin position="879"/>
        <end position="892"/>
    </location>
</feature>
<evidence type="ECO:0000313" key="6">
    <source>
        <dbReference type="EMBL" id="KAL3073492.1"/>
    </source>
</evidence>
<evidence type="ECO:0000313" key="7">
    <source>
        <dbReference type="Proteomes" id="UP001620626"/>
    </source>
</evidence>
<dbReference type="GO" id="GO:0006281">
    <property type="term" value="P:DNA repair"/>
    <property type="evidence" value="ECO:0007669"/>
    <property type="project" value="UniProtKB-KW"/>
</dbReference>
<dbReference type="InterPro" id="IPR003323">
    <property type="entry name" value="OTU_dom"/>
</dbReference>
<dbReference type="GO" id="GO:0006310">
    <property type="term" value="P:DNA recombination"/>
    <property type="evidence" value="ECO:0007669"/>
    <property type="project" value="UniProtKB-KW"/>
</dbReference>
<dbReference type="CDD" id="cd18809">
    <property type="entry name" value="SF1_C_RecD"/>
    <property type="match status" value="1"/>
</dbReference>
<dbReference type="InterPro" id="IPR038765">
    <property type="entry name" value="Papain-like_cys_pep_sf"/>
</dbReference>
<keyword evidence="3" id="KW-0732">Signal</keyword>
<dbReference type="PANTHER" id="PTHR10492:SF57">
    <property type="entry name" value="ATP-DEPENDENT DNA HELICASE"/>
    <property type="match status" value="1"/>
</dbReference>
<proteinExistence type="inferred from homology"/>
<dbReference type="InterPro" id="IPR027417">
    <property type="entry name" value="P-loop_NTPase"/>
</dbReference>
<dbReference type="GO" id="GO:0043139">
    <property type="term" value="F:5'-3' DNA helicase activity"/>
    <property type="evidence" value="ECO:0007669"/>
    <property type="project" value="UniProtKB-EC"/>
</dbReference>
<comment type="similarity">
    <text evidence="1">Belongs to the helicase family.</text>
</comment>
<evidence type="ECO:0000256" key="1">
    <source>
        <dbReference type="RuleBase" id="RU363044"/>
    </source>
</evidence>
<name>A0ABD2HZY8_9BILA</name>
<feature type="compositionally biased region" description="Polar residues" evidence="2">
    <location>
        <begin position="1257"/>
        <end position="1284"/>
    </location>
</feature>
<sequence length="3495" mass="389897">MFSLIIVFFLLSAPRVISIDPAGVPLPSTSAELAADVDALLGELVETVAAENAEPSQSEALNVDDEVISGLRASQAPGGPCSTPARDDGTIWPPFDSAVLLSPVAASPSQQVASDSASSSASVVFVAEAPPRHCASVGGRRVEFDVEAGFARFLDDSFNRDPFGLCFLDYQFGGPCSTPARDDGTIWPPFDSAVLLSPVAASPSQQVASDSASSSASVVFVAEAPPRHCASVGGRRVEFDVEAGFARFLDDSFNRDPFELAEAQDRPAVAAADAEADAVADAEADAVVVDTADPAHDAATAHPAPLSLSLSPSSSCRLTVGKPSKKAKFVPAPATATGFIGPARRLARPRSPTPTGVRVAASPVRKYRPHDIVAPPNLPSDINLGIFKKPISGRDWSDDCQKCAALMGAMSAHIDKCALASLRQLIAQMKKYAVGAKENLAHSRGVGIAVQVPKPWPVAEEDGWTGVTIPGCAEKSPVVKPAVAEPRKPKKQTLPKVVPDKRQPWLCNQDGRPIPGLAPVEKASLPVAPLRKVATDMPRPKNVYHTIVKGKAVTASKLLELSKTDKPRVPIGYAPIAGAGKPALQNRPVLNAVPKPVLREPSEEMFVVGRKAIPKSAMEKAKKMPDVVKKVPTFRRRRTVWNSSSVSFVVPCFYVLQQYIKATTPAVASSAPATKSSSSLSYAQALKKPLPSKPRAVFASAAAIANKPRFGAPRISEEPNWHLFVGTGSRRNNITTTPNAPMMPLLQKTYAEAARTLKEATKKPLSATARKPRQFFLGDFINSKGVTGTTKADQSALTTAEAAPKRQRGGGRNSSRSATPMKNEEQHAFLLDCFQRSPTQKEEAFKALKLKFGKKTVPPQAYGRWWSNFLKGQHTLKQRGSESETSQSDRESVSSAQSVQLEEQHQTPQEFEAAGNPTGDSDLLRTPSEQQHAFLLDYFRRSPTQKEEAFKALKKQFKKTVSPRTYGRWWQHFCDGKLTLSQRGRRPEPSQSVESVPPAQAEQHQAPQELEAAGDPTGDGELISAAVRLKELDEGIDITLSSKQTRSSRGQFGRSKKCVFCTIPLNDADGYAMFNCGHFCHFDQPFAEWYAGVPNKKCKISRCKKAKYIQCNECCQRIGMGIYETGCYCADASAPVYHADELEARLKQSGGKCPECGTQHPGFCILCQRLFKLQANGLRQSKVFLPCCDSYTHFECWYSPAPKQSCPSKCTKPWQGVQNMHYHQLCGVKNAAPLRGVQKPRGIIGGRPLKNAKAASPTESIPSTVDTTTAAASEVSANESQALTDSHLMPPPSLAPRRSTRLSSRQTSIASNWPSLVATKPLAPVTHQCGTVNSAHFGYGCGSKKANHLPSYYNSLRDQTQHNCPHCNALLLPSEAIGPTAYSKCCAKGRVNLAERYKALRARPAELDNILQNPAAQYKGWRESLFRHVLRYNNNLAFGNINITRSEERIDLHRIVKCNNMINYMLWDFNPPDGGKPHLHGQLFTIPPADARTRLGEISREHSLDEQLMAALYGILLAHHKLAVLYETAAETYRQLPEEDRMQFRMLLVDTNKRGTERKLDAKDAPAPENLHVDDRANLKQIHPGRLETETDAGSRLVAQIFLDCGANVMPPSVYDVVLTGRATTKIVYMKWWNRNIDPANFPLIFSFGQFGYEYGTKLVLRQNERFDSTYKQIRDKNNNLLDAAEDLGEDEEFLGSEIEQQLHRRDNISRSQWFRYMAHIRGPHANWRDGHWLWDWRTLAQLYTITFNNRMEAQKVQFMKQLQGRRRLVLPSSIINWLSALRDNKGYKGDIGRVYMTDEHFRGSRQYYQREYANCMTICREVGKPDLLVTLTMDPDCPELDEMLPTDPEGHRQQWYDRPDVICRLFVDKFKELCHDLTVNEVMGPVRGWFYSLEHQKRGLPHVHFALILDWDRIRNGGNINTPAEYIEQYISAEIPDNPSGRSSEVLLRRELYKTLRLKHIHTCSAKRCLVDGKCVKRFPKPFSYDNVYNEHAYPRYRRRPPAPDDRAAARHPEKYGRHFEYMDKSGKMIRVDNRHVVPFNAFLTSKYKAHINTEFVAGEGCTKYLCKYVMKGADMAFIQVEGGPDVRHKVDYDEFHQIRLARYITSMEAILSLWGTKLVGRSHEVDELDVHGPSGHRIAIEQGFEDEDENMNAICEAAQAEEERRQRGEERVTQLTAYFAFNEANPPLGLSYANCYKKLRYDRAKKQWKLYVDAPVPKFCRLKTVSPSNRELLAIRLLLLVVPDPKGWESLRTVNGKVFPTFVAAAEERGLLTDEDLWMKTIDDAFRMKKSIRQRIRWLAVFFATANLACPCKILDKVLVHADKWLVKTSVEKASAEEQKQYVLHAMEWFLLANGITPDSEPREDGTYESACEHIGLPRPQGLVLTKETFMKLAFFRDDALNEHLHEDFLPDGQQRGAMRQDYYLKYVSGPKPNEEQQKLIDDVHAALEHVQQVIDGQCTDFLPNIQRLFMVTGEGGAGKTFTYNKIIARAKSEGINFLPMASTGIAAELLYEGQTVHKRLCRLKQVDSSTSPNVDNESNFANMLRNIHGILIDEISMQHRDVLEFVDRLLRSVAAQQFKDLPFAGKVVIIGGDWKQLAPVIPGGAEREQLEASVKNSQLFADFTTVRLRANHRLIAGQQHYRAFLKRIGIGALNNMENRVKLPSMMVQPSRCALIDEIFPAELLSKPLESWQQLSERAILCPLNRDTLQLNETIMDRLTTDERVYYAVTLPVVDKTGEADLENIAADANHENLCRMTPPGVPEHILRVRVGAVMMITRNISLEEGLCNGTRVQVMELFDNIIQCRILTGTHVGNEHDLHAARFVFGGDPKAPHEGPIKCERIQYPLRPGSVMTINKSQGQTLARVGVLLDTSQCFSHGQLYVALSRVRDSDNIRVCTTRSDLRVKNVVIRELLDEEEEEVALAALPDDPNDPFPRHPPADSEPDDDKPFELPNESVFKTPAQSARAQHSKTTPIELKNTVSKQHLDKLTVVKGDITKQQIWMIVNAANADLVKGGGVDDAIHRACSPRQNELQQLLKTKILSNGCPIADGGVVDTPAFGGLSNNVKYILHAVGPKVSAALNDHHCKSLAKCYTNAMDHLANMHMDIANPQPRSIAFPSISTGAFNFPRGEAAQIAITAILNWFADQPADAPQIDEVRLVAFSDEDFKLYKEIRQRFKLQMNAGKRPTPKTSLQTPLRISMTSPTTSLLSESVERIDLAMTPTTSRAHVPNFPIQQQRRVRIVDVRGDGSCFFRSIVFAIVGRDDVNIAFNLRQQMFALLRQIVDDPNCFPRGFYTDRARFMRFIEALLLGDDITNFDVYIENRTGPTAWADASDALLAAVLLGQTIVVVSPIDPENANRAWDFYDNSVHHSIGVFFQDGNHMRMQQDFPDEQLQNFTVHGHQGQQRQVQNPIVIWYNGLNHFQTVLGPEQLNYPAAHNIVTSQQYVTPAHLYQDAMDVGPSLAGHIVAVQTEEFDEEFVPIKKFCSSDERKI</sequence>
<keyword evidence="1" id="KW-0067">ATP-binding</keyword>
<feature type="compositionally biased region" description="Polar residues" evidence="2">
    <location>
        <begin position="893"/>
        <end position="909"/>
    </location>
</feature>
<dbReference type="CDD" id="cd22744">
    <property type="entry name" value="OTU"/>
    <property type="match status" value="1"/>
</dbReference>
<dbReference type="InterPro" id="IPR049163">
    <property type="entry name" value="Pif1-like_2B_dom"/>
</dbReference>
<comment type="catalytic activity">
    <reaction evidence="1">
        <text>ATP + H2O = ADP + phosphate + H(+)</text>
        <dbReference type="Rhea" id="RHEA:13065"/>
        <dbReference type="ChEBI" id="CHEBI:15377"/>
        <dbReference type="ChEBI" id="CHEBI:15378"/>
        <dbReference type="ChEBI" id="CHEBI:30616"/>
        <dbReference type="ChEBI" id="CHEBI:43474"/>
        <dbReference type="ChEBI" id="CHEBI:456216"/>
        <dbReference type="EC" id="5.6.2.3"/>
    </reaction>
</comment>
<evidence type="ECO:0000259" key="4">
    <source>
        <dbReference type="PROSITE" id="PS50802"/>
    </source>
</evidence>
<feature type="domain" description="Macro" evidence="5">
    <location>
        <begin position="2978"/>
        <end position="3180"/>
    </location>
</feature>
<feature type="region of interest" description="Disordered" evidence="2">
    <location>
        <begin position="1240"/>
        <end position="1307"/>
    </location>
</feature>
<dbReference type="SUPFAM" id="SSF54001">
    <property type="entry name" value="Cysteine proteinases"/>
    <property type="match status" value="1"/>
</dbReference>
<feature type="chain" id="PRO_5044750425" description="ATP-dependent DNA helicase" evidence="3">
    <location>
        <begin position="19"/>
        <end position="3495"/>
    </location>
</feature>
<dbReference type="SMART" id="SM00506">
    <property type="entry name" value="A1pp"/>
    <property type="match status" value="1"/>
</dbReference>
<dbReference type="PROSITE" id="PS50802">
    <property type="entry name" value="OTU"/>
    <property type="match status" value="1"/>
</dbReference>
<comment type="caution">
    <text evidence="6">The sequence shown here is derived from an EMBL/GenBank/DDBJ whole genome shotgun (WGS) entry which is preliminary data.</text>
</comment>
<keyword evidence="1" id="KW-0233">DNA recombination</keyword>
<dbReference type="Pfam" id="PF05970">
    <property type="entry name" value="PIF1"/>
    <property type="match status" value="1"/>
</dbReference>
<evidence type="ECO:0000256" key="2">
    <source>
        <dbReference type="SAM" id="MobiDB-lite"/>
    </source>
</evidence>
<accession>A0ABD2HZY8</accession>
<feature type="compositionally biased region" description="Low complexity" evidence="2">
    <location>
        <begin position="989"/>
        <end position="1013"/>
    </location>
</feature>
<organism evidence="6 7">
    <name type="scientific">Heterodera trifolii</name>
    <dbReference type="NCBI Taxonomy" id="157864"/>
    <lineage>
        <taxon>Eukaryota</taxon>
        <taxon>Metazoa</taxon>
        <taxon>Ecdysozoa</taxon>
        <taxon>Nematoda</taxon>
        <taxon>Chromadorea</taxon>
        <taxon>Rhabditida</taxon>
        <taxon>Tylenchina</taxon>
        <taxon>Tylenchomorpha</taxon>
        <taxon>Tylenchoidea</taxon>
        <taxon>Heteroderidae</taxon>
        <taxon>Heteroderinae</taxon>
        <taxon>Heterodera</taxon>
    </lineage>
</organism>
<dbReference type="InterPro" id="IPR025476">
    <property type="entry name" value="Helitron_helicase-like"/>
</dbReference>
<evidence type="ECO:0000259" key="5">
    <source>
        <dbReference type="PROSITE" id="PS51154"/>
    </source>
</evidence>
<comment type="cofactor">
    <cofactor evidence="1">
        <name>Mg(2+)</name>
        <dbReference type="ChEBI" id="CHEBI:18420"/>
    </cofactor>
</comment>
<keyword evidence="1" id="KW-0378">Hydrolase</keyword>
<keyword evidence="1" id="KW-0347">Helicase</keyword>
<keyword evidence="1" id="KW-0227">DNA damage</keyword>
<dbReference type="InterPro" id="IPR010285">
    <property type="entry name" value="DNA_helicase_pif1-like_DEAD"/>
</dbReference>
<dbReference type="PROSITE" id="PS51154">
    <property type="entry name" value="MACRO"/>
    <property type="match status" value="1"/>
</dbReference>
<feature type="domain" description="OTU" evidence="4">
    <location>
        <begin position="3242"/>
        <end position="3431"/>
    </location>
</feature>
<dbReference type="Pfam" id="PF01661">
    <property type="entry name" value="Macro"/>
    <property type="match status" value="1"/>
</dbReference>
<gene>
    <name evidence="6" type="ORF">niasHT_038630</name>
</gene>
<dbReference type="Gene3D" id="3.40.220.10">
    <property type="entry name" value="Leucine Aminopeptidase, subunit E, domain 1"/>
    <property type="match status" value="1"/>
</dbReference>
<dbReference type="Proteomes" id="UP001620626">
    <property type="component" value="Unassembled WGS sequence"/>
</dbReference>
<dbReference type="Pfam" id="PF21530">
    <property type="entry name" value="Pif1_2B_dom"/>
    <property type="match status" value="1"/>
</dbReference>
<keyword evidence="1" id="KW-0234">DNA repair</keyword>
<evidence type="ECO:0000256" key="3">
    <source>
        <dbReference type="SAM" id="SignalP"/>
    </source>
</evidence>
<keyword evidence="1" id="KW-0547">Nucleotide-binding</keyword>